<feature type="domain" description="ABC transporter" evidence="10">
    <location>
        <begin position="5"/>
        <end position="277"/>
    </location>
</feature>
<dbReference type="Pfam" id="PF00005">
    <property type="entry name" value="ABC_tran"/>
    <property type="match status" value="1"/>
</dbReference>
<evidence type="ECO:0000256" key="1">
    <source>
        <dbReference type="ARBA" id="ARBA00004417"/>
    </source>
</evidence>
<dbReference type="InterPro" id="IPR017871">
    <property type="entry name" value="ABC_transporter-like_CS"/>
</dbReference>
<evidence type="ECO:0000256" key="2">
    <source>
        <dbReference type="ARBA" id="ARBA00005417"/>
    </source>
</evidence>
<evidence type="ECO:0000313" key="11">
    <source>
        <dbReference type="EMBL" id="WDR04796.1"/>
    </source>
</evidence>
<reference evidence="11 12" key="1">
    <citation type="submission" date="2023-02" db="EMBL/GenBank/DDBJ databases">
        <title>Devosia chondri sp. nov., isolated from the phycosphere of marine algae.</title>
        <authorList>
            <person name="Kim J.M."/>
            <person name="Lee J.K."/>
            <person name="Choi B.J."/>
            <person name="Bayburt H."/>
            <person name="Jeon C.O."/>
        </authorList>
    </citation>
    <scope>NUCLEOTIDE SEQUENCE [LARGE SCALE GENOMIC DNA]</scope>
    <source>
        <strain evidence="11 12">G2-5</strain>
    </source>
</reference>
<keyword evidence="5" id="KW-0997">Cell inner membrane</keyword>
<evidence type="ECO:0000256" key="7">
    <source>
        <dbReference type="ARBA" id="ARBA00022840"/>
    </source>
</evidence>
<protein>
    <submittedName>
        <fullName evidence="11">ABC transporter ATP-binding protein</fullName>
    </submittedName>
</protein>
<evidence type="ECO:0000259" key="10">
    <source>
        <dbReference type="PROSITE" id="PS50893"/>
    </source>
</evidence>
<sequence>MDDLLKVEDLKVSFPLFKGTLKAVDGVSYSVGAGKSLGIIGESGSGKSITARAAMRIIPRPGVITDGKILLDPSQLKPEARVETWHGSDFSKPIDLAKMHPGGAALRKVRGGVISMIFQEPMTSLSPVHTIGDQITEAILLHRTTDKKEAKEIALEMLDRVRMSNPAQRFREYPHHLSGGMRQRAMIAMALSCNPSILIADEPTTALDVTVQSQILQLMKDLQSEFNMAIQYITHDLGVVAEVADTVAVMYLGRVVESGSVRQVLKNPQHPYTKGLIGSVPQMAHKSSHRLQTIRGSVPVPIDPPRRCGFVDRCDFAIKGKCDVHIPALTPLSSGHDVRCFLHSDKTEAENSSKPHDIAGAA</sequence>
<keyword evidence="3" id="KW-0813">Transport</keyword>
<name>A0ABY7YU05_9HYPH</name>
<dbReference type="InterPro" id="IPR003439">
    <property type="entry name" value="ABC_transporter-like_ATP-bd"/>
</dbReference>
<dbReference type="RefSeq" id="WP_282210317.1">
    <property type="nucleotide sequence ID" value="NZ_CP118247.1"/>
</dbReference>
<evidence type="ECO:0000313" key="12">
    <source>
        <dbReference type="Proteomes" id="UP001222118"/>
    </source>
</evidence>
<gene>
    <name evidence="11" type="ORF">PSQ90_10765</name>
</gene>
<evidence type="ECO:0000256" key="3">
    <source>
        <dbReference type="ARBA" id="ARBA00022448"/>
    </source>
</evidence>
<dbReference type="GO" id="GO:0005524">
    <property type="term" value="F:ATP binding"/>
    <property type="evidence" value="ECO:0007669"/>
    <property type="project" value="UniProtKB-KW"/>
</dbReference>
<dbReference type="PROSITE" id="PS50893">
    <property type="entry name" value="ABC_TRANSPORTER_2"/>
    <property type="match status" value="1"/>
</dbReference>
<comment type="similarity">
    <text evidence="2">Belongs to the ABC transporter superfamily.</text>
</comment>
<keyword evidence="8" id="KW-1278">Translocase</keyword>
<dbReference type="InterPro" id="IPR013563">
    <property type="entry name" value="Oligopep_ABC_C"/>
</dbReference>
<evidence type="ECO:0000256" key="8">
    <source>
        <dbReference type="ARBA" id="ARBA00022967"/>
    </source>
</evidence>
<evidence type="ECO:0000256" key="9">
    <source>
        <dbReference type="ARBA" id="ARBA00023136"/>
    </source>
</evidence>
<dbReference type="Pfam" id="PF08352">
    <property type="entry name" value="oligo_HPY"/>
    <property type="match status" value="1"/>
</dbReference>
<dbReference type="PROSITE" id="PS00211">
    <property type="entry name" value="ABC_TRANSPORTER_1"/>
    <property type="match status" value="1"/>
</dbReference>
<dbReference type="PANTHER" id="PTHR43297">
    <property type="entry name" value="OLIGOPEPTIDE TRANSPORT ATP-BINDING PROTEIN APPD"/>
    <property type="match status" value="1"/>
</dbReference>
<evidence type="ECO:0000256" key="4">
    <source>
        <dbReference type="ARBA" id="ARBA00022475"/>
    </source>
</evidence>
<dbReference type="InterPro" id="IPR003593">
    <property type="entry name" value="AAA+_ATPase"/>
</dbReference>
<comment type="subcellular location">
    <subcellularLocation>
        <location evidence="1">Cell inner membrane</location>
        <topology evidence="1">Peripheral membrane protein</topology>
    </subcellularLocation>
</comment>
<evidence type="ECO:0000256" key="5">
    <source>
        <dbReference type="ARBA" id="ARBA00022519"/>
    </source>
</evidence>
<keyword evidence="7 11" id="KW-0067">ATP-binding</keyword>
<dbReference type="CDD" id="cd03257">
    <property type="entry name" value="ABC_NikE_OppD_transporters"/>
    <property type="match status" value="1"/>
</dbReference>
<dbReference type="Gene3D" id="3.40.50.300">
    <property type="entry name" value="P-loop containing nucleotide triphosphate hydrolases"/>
    <property type="match status" value="1"/>
</dbReference>
<organism evidence="11 12">
    <name type="scientific">Devosia rhodophyticola</name>
    <dbReference type="NCBI Taxonomy" id="3026423"/>
    <lineage>
        <taxon>Bacteria</taxon>
        <taxon>Pseudomonadati</taxon>
        <taxon>Pseudomonadota</taxon>
        <taxon>Alphaproteobacteria</taxon>
        <taxon>Hyphomicrobiales</taxon>
        <taxon>Devosiaceae</taxon>
        <taxon>Devosia</taxon>
    </lineage>
</organism>
<dbReference type="Proteomes" id="UP001222118">
    <property type="component" value="Chromosome"/>
</dbReference>
<keyword evidence="6" id="KW-0547">Nucleotide-binding</keyword>
<proteinExistence type="inferred from homology"/>
<dbReference type="PANTHER" id="PTHR43297:SF14">
    <property type="entry name" value="ATPASE AAA-TYPE CORE DOMAIN-CONTAINING PROTEIN"/>
    <property type="match status" value="1"/>
</dbReference>
<dbReference type="InterPro" id="IPR050388">
    <property type="entry name" value="ABC_Ni/Peptide_Import"/>
</dbReference>
<dbReference type="SUPFAM" id="SSF52540">
    <property type="entry name" value="P-loop containing nucleoside triphosphate hydrolases"/>
    <property type="match status" value="1"/>
</dbReference>
<dbReference type="NCBIfam" id="TIGR01727">
    <property type="entry name" value="oligo_HPY"/>
    <property type="match status" value="1"/>
</dbReference>
<dbReference type="SMART" id="SM00382">
    <property type="entry name" value="AAA"/>
    <property type="match status" value="1"/>
</dbReference>
<evidence type="ECO:0000256" key="6">
    <source>
        <dbReference type="ARBA" id="ARBA00022741"/>
    </source>
</evidence>
<keyword evidence="9" id="KW-0472">Membrane</keyword>
<keyword evidence="12" id="KW-1185">Reference proteome</keyword>
<accession>A0ABY7YU05</accession>
<dbReference type="InterPro" id="IPR027417">
    <property type="entry name" value="P-loop_NTPase"/>
</dbReference>
<dbReference type="EMBL" id="CP118247">
    <property type="protein sequence ID" value="WDR04796.1"/>
    <property type="molecule type" value="Genomic_DNA"/>
</dbReference>
<keyword evidence="4" id="KW-1003">Cell membrane</keyword>